<gene>
    <name evidence="2" type="ORF">L596_017042</name>
</gene>
<reference evidence="2 3" key="1">
    <citation type="journal article" date="2015" name="Genome Biol.">
        <title>Comparative genomics of Steinernema reveals deeply conserved gene regulatory networks.</title>
        <authorList>
            <person name="Dillman A.R."/>
            <person name="Macchietto M."/>
            <person name="Porter C.F."/>
            <person name="Rogers A."/>
            <person name="Williams B."/>
            <person name="Antoshechkin I."/>
            <person name="Lee M.M."/>
            <person name="Goodwin Z."/>
            <person name="Lu X."/>
            <person name="Lewis E.E."/>
            <person name="Goodrich-Blair H."/>
            <person name="Stock S.P."/>
            <person name="Adams B.J."/>
            <person name="Sternberg P.W."/>
            <person name="Mortazavi A."/>
        </authorList>
    </citation>
    <scope>NUCLEOTIDE SEQUENCE [LARGE SCALE GENOMIC DNA]</scope>
    <source>
        <strain evidence="2 3">ALL</strain>
    </source>
</reference>
<organism evidence="2 3">
    <name type="scientific">Steinernema carpocapsae</name>
    <name type="common">Entomopathogenic nematode</name>
    <dbReference type="NCBI Taxonomy" id="34508"/>
    <lineage>
        <taxon>Eukaryota</taxon>
        <taxon>Metazoa</taxon>
        <taxon>Ecdysozoa</taxon>
        <taxon>Nematoda</taxon>
        <taxon>Chromadorea</taxon>
        <taxon>Rhabditida</taxon>
        <taxon>Tylenchina</taxon>
        <taxon>Panagrolaimomorpha</taxon>
        <taxon>Strongyloidoidea</taxon>
        <taxon>Steinernematidae</taxon>
        <taxon>Steinernema</taxon>
    </lineage>
</organism>
<reference evidence="2 3" key="2">
    <citation type="journal article" date="2019" name="G3 (Bethesda)">
        <title>Hybrid Assembly of the Genome of the Entomopathogenic Nematode Steinernema carpocapsae Identifies the X-Chromosome.</title>
        <authorList>
            <person name="Serra L."/>
            <person name="Macchietto M."/>
            <person name="Macias-Munoz A."/>
            <person name="McGill C.J."/>
            <person name="Rodriguez I.M."/>
            <person name="Rodriguez B."/>
            <person name="Murad R."/>
            <person name="Mortazavi A."/>
        </authorList>
    </citation>
    <scope>NUCLEOTIDE SEQUENCE [LARGE SCALE GENOMIC DNA]</scope>
    <source>
        <strain evidence="2 3">ALL</strain>
    </source>
</reference>
<proteinExistence type="predicted"/>
<name>A0A4U5N0M5_STECR</name>
<evidence type="ECO:0000256" key="1">
    <source>
        <dbReference type="SAM" id="MobiDB-lite"/>
    </source>
</evidence>
<evidence type="ECO:0000313" key="2">
    <source>
        <dbReference type="EMBL" id="TKR75800.1"/>
    </source>
</evidence>
<feature type="compositionally biased region" description="Polar residues" evidence="1">
    <location>
        <begin position="71"/>
        <end position="80"/>
    </location>
</feature>
<comment type="caution">
    <text evidence="2">The sequence shown here is derived from an EMBL/GenBank/DDBJ whole genome shotgun (WGS) entry which is preliminary data.</text>
</comment>
<accession>A0A4U5N0M5</accession>
<feature type="region of interest" description="Disordered" evidence="1">
    <location>
        <begin position="56"/>
        <end position="80"/>
    </location>
</feature>
<sequence length="80" mass="8523">MLAIWTELSNAFDGSANEVDVVSDAESLLRCVSKELMNDYESRISRARAGWAIGGLSGSGVDHGRGDSGERSNYSIKASV</sequence>
<dbReference type="EMBL" id="AZBU02000005">
    <property type="protein sequence ID" value="TKR75800.1"/>
    <property type="molecule type" value="Genomic_DNA"/>
</dbReference>
<keyword evidence="3" id="KW-1185">Reference proteome</keyword>
<dbReference type="AlphaFoldDB" id="A0A4U5N0M5"/>
<protein>
    <submittedName>
        <fullName evidence="2">Uncharacterized protein</fullName>
    </submittedName>
</protein>
<evidence type="ECO:0000313" key="3">
    <source>
        <dbReference type="Proteomes" id="UP000298663"/>
    </source>
</evidence>
<dbReference type="Proteomes" id="UP000298663">
    <property type="component" value="Unassembled WGS sequence"/>
</dbReference>